<evidence type="ECO:0000256" key="1">
    <source>
        <dbReference type="SAM" id="MobiDB-lite"/>
    </source>
</evidence>
<reference evidence="2" key="1">
    <citation type="submission" date="2021-01" db="EMBL/GenBank/DDBJ databases">
        <authorList>
            <person name="Corre E."/>
            <person name="Pelletier E."/>
            <person name="Niang G."/>
            <person name="Scheremetjew M."/>
            <person name="Finn R."/>
            <person name="Kale V."/>
            <person name="Holt S."/>
            <person name="Cochrane G."/>
            <person name="Meng A."/>
            <person name="Brown T."/>
            <person name="Cohen L."/>
        </authorList>
    </citation>
    <scope>NUCLEOTIDE SEQUENCE</scope>
    <source>
        <strain evidence="2">NY070348D</strain>
    </source>
</reference>
<evidence type="ECO:0008006" key="3">
    <source>
        <dbReference type="Google" id="ProtNLM"/>
    </source>
</evidence>
<gene>
    <name evidence="2" type="ORF">QSP1433_LOCUS3586</name>
</gene>
<sequence length="243" mass="28182">MKTDDGGESARLREFRVIRNFPSLLDSKVMGFPRTREVILEDKNIQAGARRRAVEKRQTRMMIPKKKVVEFRPSKERMCLSELRIQLKQQSTGNINPNKEAQHRDSELVSKTTVTRVPFRPCNPHEAKEGISSPRRLVAKNPFQPPVNVFAGTGPKNPVNSDKAWKPSSAKSKHVDNFLNAPDVESKIREKLRIRKHAQLVLSEFKEKLRIRTTENRKQTVQRYHNRVNRRASRYNSAAFVEY</sequence>
<feature type="region of interest" description="Disordered" evidence="1">
    <location>
        <begin position="150"/>
        <end position="169"/>
    </location>
</feature>
<evidence type="ECO:0000313" key="2">
    <source>
        <dbReference type="EMBL" id="CAD9671511.1"/>
    </source>
</evidence>
<name>A0A7S2RI29_9STRA</name>
<organism evidence="2">
    <name type="scientific">Mucochytrium quahogii</name>
    <dbReference type="NCBI Taxonomy" id="96639"/>
    <lineage>
        <taxon>Eukaryota</taxon>
        <taxon>Sar</taxon>
        <taxon>Stramenopiles</taxon>
        <taxon>Bigyra</taxon>
        <taxon>Labyrinthulomycetes</taxon>
        <taxon>Thraustochytrida</taxon>
        <taxon>Thraustochytriidae</taxon>
        <taxon>Mucochytrium</taxon>
    </lineage>
</organism>
<dbReference type="AlphaFoldDB" id="A0A7S2RI29"/>
<dbReference type="EMBL" id="HBHK01006010">
    <property type="protein sequence ID" value="CAD9671511.1"/>
    <property type="molecule type" value="Transcribed_RNA"/>
</dbReference>
<protein>
    <recommendedName>
        <fullName evidence="3">ALMS motif domain-containing protein</fullName>
    </recommendedName>
</protein>
<accession>A0A7S2RI29</accession>
<proteinExistence type="predicted"/>